<name>A0A2X0PAR9_9BASI</name>
<proteinExistence type="predicted"/>
<dbReference type="Proteomes" id="UP000249464">
    <property type="component" value="Unassembled WGS sequence"/>
</dbReference>
<keyword evidence="2" id="KW-1185">Reference proteome</keyword>
<evidence type="ECO:0000313" key="1">
    <source>
        <dbReference type="EMBL" id="SGY67124.1"/>
    </source>
</evidence>
<reference evidence="1 2" key="1">
    <citation type="submission" date="2016-11" db="EMBL/GenBank/DDBJ databases">
        <authorList>
            <person name="Jaros S."/>
            <person name="Januszkiewicz K."/>
            <person name="Wedrychowicz H."/>
        </authorList>
    </citation>
    <scope>NUCLEOTIDE SEQUENCE [LARGE SCALE GENOMIC DNA]</scope>
</reference>
<dbReference type="EMBL" id="FQNC01000046">
    <property type="protein sequence ID" value="SGY67124.1"/>
    <property type="molecule type" value="Genomic_DNA"/>
</dbReference>
<gene>
    <name evidence="1" type="primary">BQ5605_C004g02746</name>
    <name evidence="1" type="ORF">BQ5605_C004G02746</name>
</gene>
<evidence type="ECO:0000313" key="2">
    <source>
        <dbReference type="Proteomes" id="UP000249464"/>
    </source>
</evidence>
<dbReference type="AlphaFoldDB" id="A0A2X0PAR9"/>
<accession>A0A2X0PAR9</accession>
<organism evidence="1 2">
    <name type="scientific">Microbotryum silenes-dioicae</name>
    <dbReference type="NCBI Taxonomy" id="796604"/>
    <lineage>
        <taxon>Eukaryota</taxon>
        <taxon>Fungi</taxon>
        <taxon>Dikarya</taxon>
        <taxon>Basidiomycota</taxon>
        <taxon>Pucciniomycotina</taxon>
        <taxon>Microbotryomycetes</taxon>
        <taxon>Microbotryales</taxon>
        <taxon>Microbotryaceae</taxon>
        <taxon>Microbotryum</taxon>
    </lineage>
</organism>
<sequence length="126" mass="14437">MSSRNSETIDWRGCAEQAEGALELQQLEAERDLACAQRDVLQARVAALETANEGIRGRNEYLENRDRVKVEHAFKQRAPHHLYLKLQNELQGYGRQEAIEEHLHLMKLEDGMDDPEVNVKTTALRA</sequence>
<protein>
    <submittedName>
        <fullName evidence="1">BQ5605_C004g02746 protein</fullName>
    </submittedName>
</protein>